<dbReference type="GO" id="GO:0016757">
    <property type="term" value="F:glycosyltransferase activity"/>
    <property type="evidence" value="ECO:0007669"/>
    <property type="project" value="UniProtKB-KW"/>
</dbReference>
<dbReference type="Pfam" id="PF00535">
    <property type="entry name" value="Glycos_transf_2"/>
    <property type="match status" value="1"/>
</dbReference>
<accession>A0A7C4Y3V8</accession>
<dbReference type="InterPro" id="IPR029044">
    <property type="entry name" value="Nucleotide-diphossugar_trans"/>
</dbReference>
<gene>
    <name evidence="8" type="ORF">ENV67_00355</name>
</gene>
<protein>
    <submittedName>
        <fullName evidence="8">Glycosyltransferase family 2 protein</fullName>
    </submittedName>
</protein>
<dbReference type="PANTHER" id="PTHR43646">
    <property type="entry name" value="GLYCOSYLTRANSFERASE"/>
    <property type="match status" value="1"/>
</dbReference>
<dbReference type="PANTHER" id="PTHR43646:SF2">
    <property type="entry name" value="GLYCOSYLTRANSFERASE 2-LIKE DOMAIN-CONTAINING PROTEIN"/>
    <property type="match status" value="1"/>
</dbReference>
<keyword evidence="3" id="KW-0328">Glycosyltransferase</keyword>
<feature type="transmembrane region" description="Helical" evidence="6">
    <location>
        <begin position="331"/>
        <end position="356"/>
    </location>
</feature>
<name>A0A7C4Y3V8_UNCW3</name>
<sequence>MIEFSNIFNHNNIKIFLLTLQYLTGYFLFSTKKLLRNKKYNYKGEKISCIIPARNEEKNLPILLESLKKQSIKPYEIIVVDDNSSDRTGDIALEYGAILVKNGEPPENWTGKVWALWNGYLKSTGDILIFLDADVRLQKDAISTLLYLREKNKGVISVFPYHYTERFYEKFAILFNILGSFTFTSPFEKNKGDMCGAVIVARREDYEKVDGHRSVSSDVVEDFSLGRVFEENGIPADTYLGYKTISFRMYPDGLKSLIEGFTKNTAKGAVSISFATFLLLIFWFSGLFGSGFKLVLQILRRDFSFNTDILFYLLYTFQLIFLGRYTGNFGFILPLFHFLPSTFFLFVFINSIYRYYIRGEVFWKGREIFIKRINR</sequence>
<dbReference type="SUPFAM" id="SSF53448">
    <property type="entry name" value="Nucleotide-diphospho-sugar transferases"/>
    <property type="match status" value="1"/>
</dbReference>
<dbReference type="InterPro" id="IPR001173">
    <property type="entry name" value="Glyco_trans_2-like"/>
</dbReference>
<organism evidence="8">
    <name type="scientific">candidate division WOR-3 bacterium</name>
    <dbReference type="NCBI Taxonomy" id="2052148"/>
    <lineage>
        <taxon>Bacteria</taxon>
        <taxon>Bacteria division WOR-3</taxon>
    </lineage>
</organism>
<proteinExistence type="predicted"/>
<keyword evidence="5 6" id="KW-0472">Membrane</keyword>
<keyword evidence="2" id="KW-1003">Cell membrane</keyword>
<dbReference type="AlphaFoldDB" id="A0A7C4Y3V8"/>
<feature type="transmembrane region" description="Helical" evidence="6">
    <location>
        <begin position="12"/>
        <end position="29"/>
    </location>
</feature>
<dbReference type="GO" id="GO:0005886">
    <property type="term" value="C:plasma membrane"/>
    <property type="evidence" value="ECO:0007669"/>
    <property type="project" value="UniProtKB-SubCell"/>
</dbReference>
<dbReference type="CDD" id="cd06423">
    <property type="entry name" value="CESA_like"/>
    <property type="match status" value="1"/>
</dbReference>
<feature type="transmembrane region" description="Helical" evidence="6">
    <location>
        <begin position="309"/>
        <end position="325"/>
    </location>
</feature>
<keyword evidence="4 8" id="KW-0808">Transferase</keyword>
<evidence type="ECO:0000313" key="8">
    <source>
        <dbReference type="EMBL" id="HGW90981.1"/>
    </source>
</evidence>
<evidence type="ECO:0000259" key="7">
    <source>
        <dbReference type="Pfam" id="PF00535"/>
    </source>
</evidence>
<keyword evidence="6" id="KW-0812">Transmembrane</keyword>
<feature type="transmembrane region" description="Helical" evidence="6">
    <location>
        <begin position="269"/>
        <end position="288"/>
    </location>
</feature>
<evidence type="ECO:0000256" key="6">
    <source>
        <dbReference type="SAM" id="Phobius"/>
    </source>
</evidence>
<dbReference type="EMBL" id="DTHG01000005">
    <property type="protein sequence ID" value="HGW90981.1"/>
    <property type="molecule type" value="Genomic_DNA"/>
</dbReference>
<keyword evidence="6" id="KW-1133">Transmembrane helix</keyword>
<evidence type="ECO:0000256" key="5">
    <source>
        <dbReference type="ARBA" id="ARBA00023136"/>
    </source>
</evidence>
<evidence type="ECO:0000256" key="2">
    <source>
        <dbReference type="ARBA" id="ARBA00022475"/>
    </source>
</evidence>
<evidence type="ECO:0000256" key="1">
    <source>
        <dbReference type="ARBA" id="ARBA00004236"/>
    </source>
</evidence>
<feature type="domain" description="Glycosyltransferase 2-like" evidence="7">
    <location>
        <begin position="48"/>
        <end position="208"/>
    </location>
</feature>
<comment type="subcellular location">
    <subcellularLocation>
        <location evidence="1">Cell membrane</location>
    </subcellularLocation>
</comment>
<evidence type="ECO:0000256" key="3">
    <source>
        <dbReference type="ARBA" id="ARBA00022676"/>
    </source>
</evidence>
<dbReference type="Gene3D" id="3.90.550.10">
    <property type="entry name" value="Spore Coat Polysaccharide Biosynthesis Protein SpsA, Chain A"/>
    <property type="match status" value="1"/>
</dbReference>
<comment type="caution">
    <text evidence="8">The sequence shown here is derived from an EMBL/GenBank/DDBJ whole genome shotgun (WGS) entry which is preliminary data.</text>
</comment>
<reference evidence="8" key="1">
    <citation type="journal article" date="2020" name="mSystems">
        <title>Genome- and Community-Level Interaction Insights into Carbon Utilization and Element Cycling Functions of Hydrothermarchaeota in Hydrothermal Sediment.</title>
        <authorList>
            <person name="Zhou Z."/>
            <person name="Liu Y."/>
            <person name="Xu W."/>
            <person name="Pan J."/>
            <person name="Luo Z.H."/>
            <person name="Li M."/>
        </authorList>
    </citation>
    <scope>NUCLEOTIDE SEQUENCE [LARGE SCALE GENOMIC DNA]</scope>
    <source>
        <strain evidence="8">SpSt-780</strain>
    </source>
</reference>
<evidence type="ECO:0000256" key="4">
    <source>
        <dbReference type="ARBA" id="ARBA00022679"/>
    </source>
</evidence>